<evidence type="ECO:0000313" key="2">
    <source>
        <dbReference type="Proteomes" id="UP000620327"/>
    </source>
</evidence>
<sequence>MAAIKIPKYIRQKMHRIAHLHATANKEMQVVEAWLENQGFDTSMQGLRCGNGYSLEELDYGNDCTDELCESMENGFGLTNERSV</sequence>
<dbReference type="RefSeq" id="WP_187013866.1">
    <property type="nucleotide sequence ID" value="NZ_JACOQI010000002.1"/>
</dbReference>
<organism evidence="1 2">
    <name type="scientific">Dysosmobacter segnis</name>
    <dbReference type="NCBI Taxonomy" id="2763042"/>
    <lineage>
        <taxon>Bacteria</taxon>
        <taxon>Bacillati</taxon>
        <taxon>Bacillota</taxon>
        <taxon>Clostridia</taxon>
        <taxon>Eubacteriales</taxon>
        <taxon>Oscillospiraceae</taxon>
        <taxon>Dysosmobacter</taxon>
    </lineage>
</organism>
<dbReference type="AlphaFoldDB" id="A0A923SA00"/>
<name>A0A923SA00_9FIRM</name>
<dbReference type="EMBL" id="JACOQI010000002">
    <property type="protein sequence ID" value="MBC5769522.1"/>
    <property type="molecule type" value="Genomic_DNA"/>
</dbReference>
<accession>A0A923SA00</accession>
<keyword evidence="2" id="KW-1185">Reference proteome</keyword>
<dbReference type="Proteomes" id="UP000620327">
    <property type="component" value="Unassembled WGS sequence"/>
</dbReference>
<gene>
    <name evidence="1" type="ORF">H8Z83_04195</name>
</gene>
<reference evidence="1" key="1">
    <citation type="submission" date="2020-08" db="EMBL/GenBank/DDBJ databases">
        <title>Genome public.</title>
        <authorList>
            <person name="Liu C."/>
            <person name="Sun Q."/>
        </authorList>
    </citation>
    <scope>NUCLEOTIDE SEQUENCE</scope>
    <source>
        <strain evidence="1">BX15</strain>
    </source>
</reference>
<protein>
    <submittedName>
        <fullName evidence="1">Uncharacterized protein</fullName>
    </submittedName>
</protein>
<evidence type="ECO:0000313" key="1">
    <source>
        <dbReference type="EMBL" id="MBC5769522.1"/>
    </source>
</evidence>
<proteinExistence type="predicted"/>
<comment type="caution">
    <text evidence="1">The sequence shown here is derived from an EMBL/GenBank/DDBJ whole genome shotgun (WGS) entry which is preliminary data.</text>
</comment>